<proteinExistence type="predicted"/>
<evidence type="ECO:0008006" key="3">
    <source>
        <dbReference type="Google" id="ProtNLM"/>
    </source>
</evidence>
<dbReference type="SUPFAM" id="SSF49464">
    <property type="entry name" value="Carboxypeptidase regulatory domain-like"/>
    <property type="match status" value="1"/>
</dbReference>
<dbReference type="Pfam" id="PF13715">
    <property type="entry name" value="CarbopepD_reg_2"/>
    <property type="match status" value="1"/>
</dbReference>
<dbReference type="EMBL" id="LT629754">
    <property type="protein sequence ID" value="SDS82035.1"/>
    <property type="molecule type" value="Genomic_DNA"/>
</dbReference>
<gene>
    <name evidence="1" type="ORF">SAMN05192545_2134</name>
</gene>
<reference evidence="1 2" key="1">
    <citation type="submission" date="2016-10" db="EMBL/GenBank/DDBJ databases">
        <authorList>
            <person name="Varghese N."/>
            <person name="Submissions S."/>
        </authorList>
    </citation>
    <scope>NUCLEOTIDE SEQUENCE [LARGE SCALE GENOMIC DNA]</scope>
    <source>
        <strain evidence="1 2">MAR_2009_60</strain>
    </source>
</reference>
<keyword evidence="2" id="KW-1185">Reference proteome</keyword>
<organism evidence="1 2">
    <name type="scientific">Maribacter dokdonensis</name>
    <dbReference type="NCBI Taxonomy" id="320912"/>
    <lineage>
        <taxon>Bacteria</taxon>
        <taxon>Pseudomonadati</taxon>
        <taxon>Bacteroidota</taxon>
        <taxon>Flavobacteriia</taxon>
        <taxon>Flavobacteriales</taxon>
        <taxon>Flavobacteriaceae</taxon>
        <taxon>Maribacter</taxon>
    </lineage>
</organism>
<dbReference type="GeneID" id="90592645"/>
<name>A0ABY0UKF4_9FLAO</name>
<dbReference type="RefSeq" id="WP_091605645.1">
    <property type="nucleotide sequence ID" value="NZ_LT629754.1"/>
</dbReference>
<evidence type="ECO:0000313" key="2">
    <source>
        <dbReference type="Proteomes" id="UP000199574"/>
    </source>
</evidence>
<sequence>MPKYIFILIAISLTSFYGYGQDNTVILKGTVSNAKNDVSNVLIVNLNTQQSTITDSSGLFSIEVRLKDSLRISAVQYLPKEIIINESYLNSSFVTIHLIENIIDLKEVTVTPYNLTGELDRDIDRLDIKPTITSYTLGLQNADVTKMSQSERLLQEADRGKYVSLQTMDEYGKLNEILSYVGITVKINTHKIMNRVSGRTKSLEEMVERDEKKQLEKEIIDKFSKQTMSENFKIPVSYIDGFLTYCLSQDDFIALKNAGNTIEIWEYLKAKSIDYKTTEEFKN</sequence>
<accession>A0ABY0UKF4</accession>
<dbReference type="Proteomes" id="UP000199574">
    <property type="component" value="Chromosome I"/>
</dbReference>
<protein>
    <recommendedName>
        <fullName evidence="3">CarboxypepD_reg-like domain-containing protein</fullName>
    </recommendedName>
</protein>
<dbReference type="InterPro" id="IPR008969">
    <property type="entry name" value="CarboxyPept-like_regulatory"/>
</dbReference>
<evidence type="ECO:0000313" key="1">
    <source>
        <dbReference type="EMBL" id="SDS82035.1"/>
    </source>
</evidence>